<dbReference type="GO" id="GO:0050660">
    <property type="term" value="F:flavin adenine dinucleotide binding"/>
    <property type="evidence" value="ECO:0007669"/>
    <property type="project" value="TreeGrafter"/>
</dbReference>
<dbReference type="Proteomes" id="UP000800093">
    <property type="component" value="Unassembled WGS sequence"/>
</dbReference>
<dbReference type="EMBL" id="ML986580">
    <property type="protein sequence ID" value="KAF2270087.1"/>
    <property type="molecule type" value="Genomic_DNA"/>
</dbReference>
<dbReference type="Gene3D" id="3.50.50.100">
    <property type="match status" value="1"/>
</dbReference>
<organism evidence="6 7">
    <name type="scientific">Lojkania enalia</name>
    <dbReference type="NCBI Taxonomy" id="147567"/>
    <lineage>
        <taxon>Eukaryota</taxon>
        <taxon>Fungi</taxon>
        <taxon>Dikarya</taxon>
        <taxon>Ascomycota</taxon>
        <taxon>Pezizomycotina</taxon>
        <taxon>Dothideomycetes</taxon>
        <taxon>Pleosporomycetidae</taxon>
        <taxon>Pleosporales</taxon>
        <taxon>Pleosporales incertae sedis</taxon>
        <taxon>Lojkania</taxon>
    </lineage>
</organism>
<evidence type="ECO:0000313" key="7">
    <source>
        <dbReference type="Proteomes" id="UP000800093"/>
    </source>
</evidence>
<dbReference type="PANTHER" id="PTHR43735:SF3">
    <property type="entry name" value="FERROPTOSIS SUPPRESSOR PROTEIN 1"/>
    <property type="match status" value="1"/>
</dbReference>
<feature type="domain" description="FAD/NAD(P)-binding" evidence="5">
    <location>
        <begin position="6"/>
        <end position="312"/>
    </location>
</feature>
<evidence type="ECO:0000259" key="5">
    <source>
        <dbReference type="Pfam" id="PF07992"/>
    </source>
</evidence>
<dbReference type="PANTHER" id="PTHR43735">
    <property type="entry name" value="APOPTOSIS-INDUCING FACTOR 1"/>
    <property type="match status" value="1"/>
</dbReference>
<protein>
    <submittedName>
        <fullName evidence="6">FAD/NAD(P)-binding domain-containing protein</fullName>
    </submittedName>
</protein>
<reference evidence="7" key="1">
    <citation type="journal article" date="2020" name="Stud. Mycol.">
        <title>101 Dothideomycetes genomes: A test case for predicting lifestyles and emergence of pathogens.</title>
        <authorList>
            <person name="Haridas S."/>
            <person name="Albert R."/>
            <person name="Binder M."/>
            <person name="Bloem J."/>
            <person name="LaButti K."/>
            <person name="Salamov A."/>
            <person name="Andreopoulos B."/>
            <person name="Baker S."/>
            <person name="Barry K."/>
            <person name="Bills G."/>
            <person name="Bluhm B."/>
            <person name="Cannon C."/>
            <person name="Castanera R."/>
            <person name="Culley D."/>
            <person name="Daum C."/>
            <person name="Ezra D."/>
            <person name="Gonzalez J."/>
            <person name="Henrissat B."/>
            <person name="Kuo A."/>
            <person name="Liang C."/>
            <person name="Lipzen A."/>
            <person name="Lutzoni F."/>
            <person name="Magnuson J."/>
            <person name="Mondo S."/>
            <person name="Nolan M."/>
            <person name="Ohm R."/>
            <person name="Pangilinan J."/>
            <person name="Park H.-J."/>
            <person name="Ramirez L."/>
            <person name="Alfaro M."/>
            <person name="Sun H."/>
            <person name="Tritt A."/>
            <person name="Yoshinaga Y."/>
            <person name="Zwiers L.-H."/>
            <person name="Turgeon B."/>
            <person name="Goodwin S."/>
            <person name="Spatafora J."/>
            <person name="Crous P."/>
            <person name="Grigoriev I."/>
        </authorList>
    </citation>
    <scope>NUCLEOTIDE SEQUENCE [LARGE SCALE GENOMIC DNA]</scope>
    <source>
        <strain evidence="7">CBS 304.66</strain>
    </source>
</reference>
<evidence type="ECO:0000256" key="1">
    <source>
        <dbReference type="ARBA" id="ARBA00006442"/>
    </source>
</evidence>
<sequence length="419" mass="45573">MPEQRNIVILGGSVSGLQSAHYILKHLLPSLNAKHEAQYHVFLINPSPDYYFRIAAPRTAVSTSRLPAEKIFFDIEEAFKKYPSNNFTFLQGAATGLDTTARTITYKRSEYLGDEQLSYHALIVATGSRTFEPAFSQPTDKLTTLNAIKSLNTKLSTAKDVVVVGGGPTGVEVAAEIGELLNGKPGWFSTPEKKANITLITAANHLLHTLSPSRGKEAEIKLKRLGVDVLYNTRVADTTATKDGRTVVTLGKGEKLEVDVYVAAHGVLPNSSFIPSPLLDANGYVKTNPQTLRVDEAGARVYAIGDVASYSRNTILDVYDSFPVAMVNLKRDLFSYNPANPNKKPSGKDRHFTPNKKEMMIVPVGSAGGVGALFGWRAPNWLVWLAKSRDFMVGIGPGPVISGDKVKKEVAWTKEEAVA</sequence>
<dbReference type="PRINTS" id="PR00411">
    <property type="entry name" value="PNDRDTASEI"/>
</dbReference>
<dbReference type="InterPro" id="IPR023753">
    <property type="entry name" value="FAD/NAD-binding_dom"/>
</dbReference>
<evidence type="ECO:0000313" key="6">
    <source>
        <dbReference type="EMBL" id="KAF2270087.1"/>
    </source>
</evidence>
<keyword evidence="4" id="KW-0560">Oxidoreductase</keyword>
<comment type="similarity">
    <text evidence="1">Belongs to the FAD-dependent oxidoreductase family.</text>
</comment>
<dbReference type="InterPro" id="IPR036188">
    <property type="entry name" value="FAD/NAD-bd_sf"/>
</dbReference>
<dbReference type="PRINTS" id="PR00368">
    <property type="entry name" value="FADPNR"/>
</dbReference>
<dbReference type="AlphaFoldDB" id="A0A9P4NBA1"/>
<evidence type="ECO:0000256" key="2">
    <source>
        <dbReference type="ARBA" id="ARBA00022630"/>
    </source>
</evidence>
<proteinExistence type="inferred from homology"/>
<name>A0A9P4NBA1_9PLEO</name>
<comment type="caution">
    <text evidence="6">The sequence shown here is derived from an EMBL/GenBank/DDBJ whole genome shotgun (WGS) entry which is preliminary data.</text>
</comment>
<dbReference type="GO" id="GO:0005737">
    <property type="term" value="C:cytoplasm"/>
    <property type="evidence" value="ECO:0007669"/>
    <property type="project" value="TreeGrafter"/>
</dbReference>
<keyword evidence="3" id="KW-0274">FAD</keyword>
<dbReference type="SUPFAM" id="SSF51905">
    <property type="entry name" value="FAD/NAD(P)-binding domain"/>
    <property type="match status" value="1"/>
</dbReference>
<dbReference type="Pfam" id="PF07992">
    <property type="entry name" value="Pyr_redox_2"/>
    <property type="match status" value="1"/>
</dbReference>
<evidence type="ECO:0000256" key="4">
    <source>
        <dbReference type="ARBA" id="ARBA00023002"/>
    </source>
</evidence>
<dbReference type="OrthoDB" id="202203at2759"/>
<gene>
    <name evidence="6" type="ORF">CC78DRAFT_550419</name>
</gene>
<accession>A0A9P4NBA1</accession>
<evidence type="ECO:0000256" key="3">
    <source>
        <dbReference type="ARBA" id="ARBA00022827"/>
    </source>
</evidence>
<keyword evidence="7" id="KW-1185">Reference proteome</keyword>
<keyword evidence="2" id="KW-0285">Flavoprotein</keyword>
<dbReference type="GO" id="GO:0004174">
    <property type="term" value="F:electron-transferring-flavoprotein dehydrogenase activity"/>
    <property type="evidence" value="ECO:0007669"/>
    <property type="project" value="TreeGrafter"/>
</dbReference>